<dbReference type="GeneID" id="100893517"/>
<name>A0A7M7GLN6_STRPU</name>
<dbReference type="InParanoid" id="A0A7M7GLN6"/>
<dbReference type="Pfam" id="PF00651">
    <property type="entry name" value="BTB"/>
    <property type="match status" value="1"/>
</dbReference>
<feature type="domain" description="BTB" evidence="2">
    <location>
        <begin position="426"/>
        <end position="498"/>
    </location>
</feature>
<proteinExistence type="predicted"/>
<dbReference type="PANTHER" id="PTHR22427">
    <property type="entry name" value="GH15728P"/>
    <property type="match status" value="1"/>
</dbReference>
<reference evidence="4" key="1">
    <citation type="submission" date="2015-02" db="EMBL/GenBank/DDBJ databases">
        <title>Genome sequencing for Strongylocentrotus purpuratus.</title>
        <authorList>
            <person name="Murali S."/>
            <person name="Liu Y."/>
            <person name="Vee V."/>
            <person name="English A."/>
            <person name="Wang M."/>
            <person name="Skinner E."/>
            <person name="Han Y."/>
            <person name="Muzny D.M."/>
            <person name="Worley K.C."/>
            <person name="Gibbs R.A."/>
        </authorList>
    </citation>
    <scope>NUCLEOTIDE SEQUENCE</scope>
</reference>
<feature type="compositionally biased region" description="Polar residues" evidence="1">
    <location>
        <begin position="782"/>
        <end position="795"/>
    </location>
</feature>
<dbReference type="SUPFAM" id="SSF54695">
    <property type="entry name" value="POZ domain"/>
    <property type="match status" value="1"/>
</dbReference>
<organism evidence="3 4">
    <name type="scientific">Strongylocentrotus purpuratus</name>
    <name type="common">Purple sea urchin</name>
    <dbReference type="NCBI Taxonomy" id="7668"/>
    <lineage>
        <taxon>Eukaryota</taxon>
        <taxon>Metazoa</taxon>
        <taxon>Echinodermata</taxon>
        <taxon>Eleutherozoa</taxon>
        <taxon>Echinozoa</taxon>
        <taxon>Echinoidea</taxon>
        <taxon>Euechinoidea</taxon>
        <taxon>Echinacea</taxon>
        <taxon>Camarodonta</taxon>
        <taxon>Echinidea</taxon>
        <taxon>Strongylocentrotidae</taxon>
        <taxon>Strongylocentrotus</taxon>
    </lineage>
</organism>
<dbReference type="CDD" id="cd18490">
    <property type="entry name" value="BACK_BTBD8"/>
    <property type="match status" value="1"/>
</dbReference>
<feature type="region of interest" description="Disordered" evidence="1">
    <location>
        <begin position="290"/>
        <end position="312"/>
    </location>
</feature>
<feature type="compositionally biased region" description="Low complexity" evidence="1">
    <location>
        <begin position="803"/>
        <end position="825"/>
    </location>
</feature>
<reference evidence="3" key="2">
    <citation type="submission" date="2021-01" db="UniProtKB">
        <authorList>
            <consortium name="EnsemblMetazoa"/>
        </authorList>
    </citation>
    <scope>IDENTIFICATION</scope>
</reference>
<dbReference type="PANTHER" id="PTHR22427:SF7">
    <property type="entry name" value="GH15728P"/>
    <property type="match status" value="1"/>
</dbReference>
<feature type="region of interest" description="Disordered" evidence="1">
    <location>
        <begin position="778"/>
        <end position="964"/>
    </location>
</feature>
<feature type="region of interest" description="Disordered" evidence="1">
    <location>
        <begin position="346"/>
        <end position="386"/>
    </location>
</feature>
<accession>A0A7M7GLN6</accession>
<dbReference type="EnsemblMetazoa" id="XM_003727607">
    <property type="protein sequence ID" value="XP_003727655"/>
    <property type="gene ID" value="LOC100893517"/>
</dbReference>
<dbReference type="AlphaFoldDB" id="A0A7M7GLN6"/>
<dbReference type="InterPro" id="IPR011333">
    <property type="entry name" value="SKP1/BTB/POZ_sf"/>
</dbReference>
<feature type="compositionally biased region" description="Low complexity" evidence="1">
    <location>
        <begin position="898"/>
        <end position="914"/>
    </location>
</feature>
<feature type="compositionally biased region" description="Low complexity" evidence="1">
    <location>
        <begin position="856"/>
        <end position="867"/>
    </location>
</feature>
<dbReference type="RefSeq" id="XP_003727655.2">
    <property type="nucleotide sequence ID" value="XM_003727607.3"/>
</dbReference>
<evidence type="ECO:0000256" key="1">
    <source>
        <dbReference type="SAM" id="MobiDB-lite"/>
    </source>
</evidence>
<feature type="compositionally biased region" description="Gly residues" evidence="1">
    <location>
        <begin position="883"/>
        <end position="897"/>
    </location>
</feature>
<feature type="compositionally biased region" description="Polar residues" evidence="1">
    <location>
        <begin position="348"/>
        <end position="373"/>
    </location>
</feature>
<dbReference type="Proteomes" id="UP000007110">
    <property type="component" value="Unassembled WGS sequence"/>
</dbReference>
<evidence type="ECO:0000259" key="2">
    <source>
        <dbReference type="PROSITE" id="PS50097"/>
    </source>
</evidence>
<sequence>MAVRRDKHKTPVFLEKANKEQTRIQEKLHIKLKADIYRLFQDGTYSDTTLPCGPTPMHIHRAIFESRVPGLLDILCPDGVPNKTVLDLITAEDLAQFVKCVYQEDDLAKAWEMFLSHIAIPDEQRAGGEPVETSSAGDAELHPGGVKELEDVLLGAQGGAAASDVPIPKESSEVEEPCQRHNALESVDPACRDQEEGPGEDGRTSNSLLHTEEADSANIPLTNGTEQLELPVDDHQGTEAVSAATPGSQMDSVQQLDVCQYVTMDSPMGLVPMRLLQKEESAAVTFWDEASSPGPITDQNIPRVHSEQESGLDKCDEADAAIVNGIPALVLNGPTVQETNGTEHKQITNESLLNGDPTSSSQQENSDDQTVSLKKQESPVEDLNATNTNSDELHQFVARVHKLPAPSGTLAQNLMRLLDSDSSTFSDVALVPANDTRIPAHRFLLHCRCEIFAAMLGGGWIESETQEIQMKGLDFTMSRLVVETIIQFLYGGAASLSDDVNLRDLLGAADMYGLEGLKEVTAFHLKRDWCHLFHKPLCAECSALVPHCYALSESFGLPDLSQMCLRWMSKNMDRFWVQKTFSNLPPEMHEKCSKDVMEILNGKNAIEVLFQLDKIKLSLPLGQSSWAEPAKEITSKTWKQVLQFAANYFHNILDGPMFEDKYLKGMGWKKDVMEPLFRKVVAGLSLGNADLNFRAVWRLYKRERTDKEKEEGKTPEEEWNPDAYTAFGGFYDKIYNYVVSNASYIVNTEIFKQLPEDLQKQIRKDAVYVDTGMSKTLKKPVLSSSQRPKSAQVRRTLSHPIRASSPASSTSSASSVSSAPSSSRRGGVGTGSARGAGGSSRGVGGAGRGVGGSSRGAGSSTRGTVGSERGVGGADRGAEGSLRGVGGPARGAGGPSRGTGSSTRGAGSGSARATGRGGAAGRGADGSARGNGTGRSRGEEAGAAGVGGAQRPTRPRDGRHPPGR</sequence>
<dbReference type="CDD" id="cd18286">
    <property type="entry name" value="BTB2_POZ_BTBD8"/>
    <property type="match status" value="1"/>
</dbReference>
<dbReference type="OMA" id="HFARIWK"/>
<feature type="compositionally biased region" description="Gly residues" evidence="1">
    <location>
        <begin position="826"/>
        <end position="855"/>
    </location>
</feature>
<feature type="compositionally biased region" description="Gly residues" evidence="1">
    <location>
        <begin position="915"/>
        <end position="935"/>
    </location>
</feature>
<evidence type="ECO:0000313" key="3">
    <source>
        <dbReference type="EnsemblMetazoa" id="XP_003727655"/>
    </source>
</evidence>
<keyword evidence="4" id="KW-1185">Reference proteome</keyword>
<dbReference type="KEGG" id="spu:100893517"/>
<dbReference type="OrthoDB" id="409642at2759"/>
<dbReference type="PROSITE" id="PS50097">
    <property type="entry name" value="BTB"/>
    <property type="match status" value="1"/>
</dbReference>
<dbReference type="SMART" id="SM00225">
    <property type="entry name" value="BTB"/>
    <property type="match status" value="1"/>
</dbReference>
<dbReference type="Pfam" id="PF26017">
    <property type="entry name" value="BACK_BTBD8"/>
    <property type="match status" value="1"/>
</dbReference>
<dbReference type="Gene3D" id="3.30.710.10">
    <property type="entry name" value="Potassium Channel Kv1.1, Chain A"/>
    <property type="match status" value="2"/>
</dbReference>
<feature type="region of interest" description="Disordered" evidence="1">
    <location>
        <begin position="158"/>
        <end position="206"/>
    </location>
</feature>
<dbReference type="InterPro" id="IPR000210">
    <property type="entry name" value="BTB/POZ_dom"/>
</dbReference>
<feature type="compositionally biased region" description="Basic and acidic residues" evidence="1">
    <location>
        <begin position="190"/>
        <end position="203"/>
    </location>
</feature>
<feature type="compositionally biased region" description="Basic and acidic residues" evidence="1">
    <location>
        <begin position="954"/>
        <end position="964"/>
    </location>
</feature>
<dbReference type="InterPro" id="IPR043225">
    <property type="entry name" value="BACK_BTBD8"/>
</dbReference>
<evidence type="ECO:0000313" key="4">
    <source>
        <dbReference type="Proteomes" id="UP000007110"/>
    </source>
</evidence>
<protein>
    <recommendedName>
        <fullName evidence="2">BTB domain-containing protein</fullName>
    </recommendedName>
</protein>